<comment type="subcellular location">
    <subcellularLocation>
        <location evidence="1 6">Membrane</location>
        <topology evidence="1 6">Multi-pass membrane protein</topology>
    </subcellularLocation>
</comment>
<sequence>MDAFLTSLFALALAEIGDRPQILCAALVIRYGKATPILWGLGLATALNCFISALGGSVVNQWISEEPLRLFYAISLIFAGAGMLAWRRPVDLLEKWTIGPFWTAFLGIFILQLGDKGQFILAATAARTDMWAFAAIGGWIGVMIACVPALVFQEKLAQMIPITRIRQFGGVIFLIIGGVMALSAWGIL</sequence>
<dbReference type="PANTHER" id="PTHR12608">
    <property type="entry name" value="TRANSMEMBRANE PROTEIN HTP-1 RELATED"/>
    <property type="match status" value="1"/>
</dbReference>
<dbReference type="RefSeq" id="WP_168819765.1">
    <property type="nucleotide sequence ID" value="NZ_CP051217.1"/>
</dbReference>
<comment type="similarity">
    <text evidence="2 6">Belongs to the GDT1 family.</text>
</comment>
<keyword evidence="8" id="KW-1185">Reference proteome</keyword>
<keyword evidence="3 6" id="KW-0812">Transmembrane</keyword>
<gene>
    <name evidence="7" type="ORF">HF685_10290</name>
</gene>
<feature type="transmembrane region" description="Helical" evidence="6">
    <location>
        <begin position="131"/>
        <end position="152"/>
    </location>
</feature>
<comment type="caution">
    <text evidence="6">Lacks conserved residue(s) required for the propagation of feature annotation.</text>
</comment>
<dbReference type="GO" id="GO:0016020">
    <property type="term" value="C:membrane"/>
    <property type="evidence" value="ECO:0007669"/>
    <property type="project" value="UniProtKB-SubCell"/>
</dbReference>
<evidence type="ECO:0000256" key="5">
    <source>
        <dbReference type="ARBA" id="ARBA00023136"/>
    </source>
</evidence>
<feature type="transmembrane region" description="Helical" evidence="6">
    <location>
        <begin position="36"/>
        <end position="58"/>
    </location>
</feature>
<keyword evidence="4 6" id="KW-1133">Transmembrane helix</keyword>
<evidence type="ECO:0000313" key="7">
    <source>
        <dbReference type="EMBL" id="QJB69619.1"/>
    </source>
</evidence>
<evidence type="ECO:0000256" key="6">
    <source>
        <dbReference type="RuleBase" id="RU365102"/>
    </source>
</evidence>
<dbReference type="InterPro" id="IPR001727">
    <property type="entry name" value="GDT1-like"/>
</dbReference>
<feature type="transmembrane region" description="Helical" evidence="6">
    <location>
        <begin position="168"/>
        <end position="187"/>
    </location>
</feature>
<evidence type="ECO:0000256" key="4">
    <source>
        <dbReference type="ARBA" id="ARBA00022989"/>
    </source>
</evidence>
<evidence type="ECO:0000256" key="2">
    <source>
        <dbReference type="ARBA" id="ARBA00009190"/>
    </source>
</evidence>
<dbReference type="PANTHER" id="PTHR12608:SF1">
    <property type="entry name" value="TRANSMEMBRANE PROTEIN 165"/>
    <property type="match status" value="1"/>
</dbReference>
<dbReference type="KEGG" id="phao:HF685_10290"/>
<evidence type="ECO:0000313" key="8">
    <source>
        <dbReference type="Proteomes" id="UP000501600"/>
    </source>
</evidence>
<evidence type="ECO:0000256" key="3">
    <source>
        <dbReference type="ARBA" id="ARBA00022692"/>
    </source>
</evidence>
<accession>A0A6H2DLS8</accession>
<dbReference type="GO" id="GO:0046873">
    <property type="term" value="F:metal ion transmembrane transporter activity"/>
    <property type="evidence" value="ECO:0007669"/>
    <property type="project" value="InterPro"/>
</dbReference>
<dbReference type="EMBL" id="CP051217">
    <property type="protein sequence ID" value="QJB69619.1"/>
    <property type="molecule type" value="Genomic_DNA"/>
</dbReference>
<evidence type="ECO:0000256" key="1">
    <source>
        <dbReference type="ARBA" id="ARBA00004141"/>
    </source>
</evidence>
<organism evidence="7 8">
    <name type="scientific">Parasphingorhabdus halotolerans</name>
    <dbReference type="NCBI Taxonomy" id="2725558"/>
    <lineage>
        <taxon>Bacteria</taxon>
        <taxon>Pseudomonadati</taxon>
        <taxon>Pseudomonadota</taxon>
        <taxon>Alphaproteobacteria</taxon>
        <taxon>Sphingomonadales</taxon>
        <taxon>Sphingomonadaceae</taxon>
        <taxon>Parasphingorhabdus</taxon>
    </lineage>
</organism>
<dbReference type="AlphaFoldDB" id="A0A6H2DLS8"/>
<feature type="transmembrane region" description="Helical" evidence="6">
    <location>
        <begin position="70"/>
        <end position="86"/>
    </location>
</feature>
<keyword evidence="5 6" id="KW-0472">Membrane</keyword>
<proteinExistence type="inferred from homology"/>
<dbReference type="Pfam" id="PF01169">
    <property type="entry name" value="GDT1"/>
    <property type="match status" value="2"/>
</dbReference>
<dbReference type="Proteomes" id="UP000501600">
    <property type="component" value="Chromosome"/>
</dbReference>
<protein>
    <recommendedName>
        <fullName evidence="6">GDT1 family protein</fullName>
    </recommendedName>
</protein>
<reference evidence="7 8" key="1">
    <citation type="submission" date="2020-04" db="EMBL/GenBank/DDBJ databases">
        <title>Genome sequence for Sphingorhabdus sp. strain M1.</title>
        <authorList>
            <person name="Park S.-J."/>
        </authorList>
    </citation>
    <scope>NUCLEOTIDE SEQUENCE [LARGE SCALE GENOMIC DNA]</scope>
    <source>
        <strain evidence="7 8">JK6</strain>
    </source>
</reference>
<name>A0A6H2DLS8_9SPHN</name>